<keyword evidence="1" id="KW-0812">Transmembrane</keyword>
<evidence type="ECO:0000256" key="1">
    <source>
        <dbReference type="SAM" id="Phobius"/>
    </source>
</evidence>
<dbReference type="EMBL" id="FLRI01000066">
    <property type="protein sequence ID" value="SBT83233.1"/>
    <property type="molecule type" value="Genomic_DNA"/>
</dbReference>
<organism evidence="2 3">
    <name type="scientific">Plasmodium ovale</name>
    <name type="common">malaria parasite P. ovale</name>
    <dbReference type="NCBI Taxonomy" id="36330"/>
    <lineage>
        <taxon>Eukaryota</taxon>
        <taxon>Sar</taxon>
        <taxon>Alveolata</taxon>
        <taxon>Apicomplexa</taxon>
        <taxon>Aconoidasida</taxon>
        <taxon>Haemosporida</taxon>
        <taxon>Plasmodiidae</taxon>
        <taxon>Plasmodium</taxon>
        <taxon>Plasmodium (Plasmodium)</taxon>
    </lineage>
</organism>
<dbReference type="Proteomes" id="UP000242942">
    <property type="component" value="Unassembled WGS sequence"/>
</dbReference>
<dbReference type="AlphaFoldDB" id="A0A1D3JC53"/>
<keyword evidence="3" id="KW-1185">Reference proteome</keyword>
<accession>A0A1D3JC53</accession>
<proteinExistence type="predicted"/>
<sequence>MNNLQFMFKCIKNRRIVIYRIYNIFGDLVKHELRSNQADQFSSDYKNTFCYQLFTILNLSIESVNLCKDFVNFFTLLNTEYNDAATTSASNKYPEFLNFWLNRQFQARNISSNDKASIFQILNTNYHEFGAERKLNDKISIIDETYFNKLNLLYELYKIHNSLKSGIRESCANFIKHFKVNYTSAWKKCFTENDDQFCSALDGFQKLYENSRNSMLTVCSKEGLFFLPQLVPPQSSEKAGGGTENIGNHLILSKINNSTVGLSKITSIKYPKLYELLSLQYSFLLVYYEDEKRCYMMKILREFFLYCNEHRGIYNLLLFYKEFFREFYTKNKVEYDQIYNYCSSSTDIPPKEYCTDYLYCKKELGKHLSTIKDIEEKHFDNETEALHWLISDNASDSIILQLGKDNNILSNITPILVGTTAGGLLILFFLYKFSPFGSWLHKKILKNEETFYNFDEENNQYLCENNSELETNNSNNRKIHIYYNPA</sequence>
<keyword evidence="1" id="KW-0472">Membrane</keyword>
<dbReference type="InterPro" id="IPR008780">
    <property type="entry name" value="Plasmodium_Vir"/>
</dbReference>
<dbReference type="VEuPathDB" id="PlasmoDB:POWCR01_000192200"/>
<name>A0A1D3JC53_PLAOA</name>
<evidence type="ECO:0000313" key="3">
    <source>
        <dbReference type="Proteomes" id="UP000242942"/>
    </source>
</evidence>
<dbReference type="Pfam" id="PF05795">
    <property type="entry name" value="Plasmodium_Vir"/>
    <property type="match status" value="1"/>
</dbReference>
<evidence type="ECO:0000313" key="2">
    <source>
        <dbReference type="EMBL" id="SBT83233.1"/>
    </source>
</evidence>
<gene>
    <name evidence="2" type="primary">PocGH01_00022700</name>
    <name evidence="2" type="ORF">POCGH01_00022700</name>
</gene>
<dbReference type="OrthoDB" id="386681at2759"/>
<feature type="transmembrane region" description="Helical" evidence="1">
    <location>
        <begin position="412"/>
        <end position="433"/>
    </location>
</feature>
<dbReference type="VEuPathDB" id="PlasmoDB:PocGH01_00022700"/>
<keyword evidence="1" id="KW-1133">Transmembrane helix</keyword>
<protein>
    <submittedName>
        <fullName evidence="2">PIR protein</fullName>
    </submittedName>
</protein>
<reference evidence="2 3" key="1">
    <citation type="submission" date="2016-06" db="EMBL/GenBank/DDBJ databases">
        <authorList>
            <consortium name="Pathogen Informatics"/>
        </authorList>
    </citation>
    <scope>NUCLEOTIDE SEQUENCE [LARGE SCALE GENOMIC DNA]</scope>
    <source>
        <strain evidence="2">PocGH01</strain>
    </source>
</reference>